<name>A0A642V3X3_9ASCO</name>
<sequence length="295" mass="34112">MMNQLGECEVEELKKAEILFIKRAESDRDRWSSHIALPGGKRDPEDASDKACATRETWEEVGLDLDADGTYVGPLDQRLVKVSWGSRTIMTLCPYVFLLNNPDVELKLQPSEISTAFWYPIHELMDVRNISEERVAVGDRMGLDKYWFIPNWLNSTIKWSVGKMSFQCVDLYPTEGVLSHHKLPYKLWGLTLAYMMDFFELMEPGKPILNFKFPTMQAWDMRLIISALSLRHKLRCENLIIKTLSGHYRGGNMDLVSKLLDGYFKYLGRGIAITLFIRFIAIFSAAAYILRRLRR</sequence>
<feature type="transmembrane region" description="Helical" evidence="1">
    <location>
        <begin position="266"/>
        <end position="290"/>
    </location>
</feature>
<evidence type="ECO:0000259" key="2">
    <source>
        <dbReference type="PROSITE" id="PS51462"/>
    </source>
</evidence>
<evidence type="ECO:0000256" key="1">
    <source>
        <dbReference type="SAM" id="Phobius"/>
    </source>
</evidence>
<evidence type="ECO:0000313" key="4">
    <source>
        <dbReference type="Proteomes" id="UP000761534"/>
    </source>
</evidence>
<keyword evidence="1" id="KW-0472">Membrane</keyword>
<dbReference type="Gene3D" id="3.90.79.10">
    <property type="entry name" value="Nucleoside Triphosphate Pyrophosphohydrolase"/>
    <property type="match status" value="1"/>
</dbReference>
<dbReference type="InterPro" id="IPR045121">
    <property type="entry name" value="CoAse"/>
</dbReference>
<reference evidence="3" key="1">
    <citation type="journal article" date="2019" name="G3 (Bethesda)">
        <title>Genome Assemblies of Two Rare Opportunistic Yeast Pathogens: Diutina rugosa (syn. Candida rugosa) and Trichomonascus ciferrii (syn. Candida ciferrii).</title>
        <authorList>
            <person name="Mixao V."/>
            <person name="Saus E."/>
            <person name="Hansen A.P."/>
            <person name="Lass-Florl C."/>
            <person name="Gabaldon T."/>
        </authorList>
    </citation>
    <scope>NUCLEOTIDE SEQUENCE</scope>
    <source>
        <strain evidence="3">CBS 4856</strain>
    </source>
</reference>
<dbReference type="PANTHER" id="PTHR12992:SF44">
    <property type="entry name" value="NUDIX HYDROLASE DOMAIN-CONTAINING PROTEIN"/>
    <property type="match status" value="1"/>
</dbReference>
<dbReference type="PANTHER" id="PTHR12992">
    <property type="entry name" value="NUDIX HYDROLASE"/>
    <property type="match status" value="1"/>
</dbReference>
<protein>
    <recommendedName>
        <fullName evidence="2">Nudix hydrolase domain-containing protein</fullName>
    </recommendedName>
</protein>
<keyword evidence="1" id="KW-0812">Transmembrane</keyword>
<dbReference type="InterPro" id="IPR015797">
    <property type="entry name" value="NUDIX_hydrolase-like_dom_sf"/>
</dbReference>
<accession>A0A642V3X3</accession>
<dbReference type="AlphaFoldDB" id="A0A642V3X3"/>
<gene>
    <name evidence="3" type="ORF">TRICI_003874</name>
</gene>
<feature type="domain" description="Nudix hydrolase" evidence="2">
    <location>
        <begin position="1"/>
        <end position="143"/>
    </location>
</feature>
<dbReference type="VEuPathDB" id="FungiDB:TRICI_003874"/>
<dbReference type="CDD" id="cd03426">
    <property type="entry name" value="NUDIX_CoAse_Nudt7"/>
    <property type="match status" value="1"/>
</dbReference>
<dbReference type="GO" id="GO:0010945">
    <property type="term" value="F:coenzyme A diphosphatase activity"/>
    <property type="evidence" value="ECO:0007669"/>
    <property type="project" value="InterPro"/>
</dbReference>
<dbReference type="SUPFAM" id="SSF55811">
    <property type="entry name" value="Nudix"/>
    <property type="match status" value="1"/>
</dbReference>
<proteinExistence type="predicted"/>
<keyword evidence="1" id="KW-1133">Transmembrane helix</keyword>
<organism evidence="3 4">
    <name type="scientific">Trichomonascus ciferrii</name>
    <dbReference type="NCBI Taxonomy" id="44093"/>
    <lineage>
        <taxon>Eukaryota</taxon>
        <taxon>Fungi</taxon>
        <taxon>Dikarya</taxon>
        <taxon>Ascomycota</taxon>
        <taxon>Saccharomycotina</taxon>
        <taxon>Dipodascomycetes</taxon>
        <taxon>Dipodascales</taxon>
        <taxon>Trichomonascaceae</taxon>
        <taxon>Trichomonascus</taxon>
        <taxon>Trichomonascus ciferrii complex</taxon>
    </lineage>
</organism>
<dbReference type="OrthoDB" id="206213at2759"/>
<dbReference type="PROSITE" id="PS51462">
    <property type="entry name" value="NUDIX"/>
    <property type="match status" value="1"/>
</dbReference>
<keyword evidence="4" id="KW-1185">Reference proteome</keyword>
<dbReference type="Pfam" id="PF00293">
    <property type="entry name" value="NUDIX"/>
    <property type="match status" value="1"/>
</dbReference>
<dbReference type="EMBL" id="SWFS01000290">
    <property type="protein sequence ID" value="KAA8911264.1"/>
    <property type="molecule type" value="Genomic_DNA"/>
</dbReference>
<evidence type="ECO:0000313" key="3">
    <source>
        <dbReference type="EMBL" id="KAA8911264.1"/>
    </source>
</evidence>
<comment type="caution">
    <text evidence="3">The sequence shown here is derived from an EMBL/GenBank/DDBJ whole genome shotgun (WGS) entry which is preliminary data.</text>
</comment>
<dbReference type="InterPro" id="IPR000086">
    <property type="entry name" value="NUDIX_hydrolase_dom"/>
</dbReference>
<dbReference type="Proteomes" id="UP000761534">
    <property type="component" value="Unassembled WGS sequence"/>
</dbReference>